<comment type="caution">
    <text evidence="2">The sequence shown here is derived from an EMBL/GenBank/DDBJ whole genome shotgun (WGS) entry which is preliminary data.</text>
</comment>
<feature type="domain" description="HAT C-terminal dimerisation" evidence="1">
    <location>
        <begin position="17"/>
        <end position="55"/>
    </location>
</feature>
<dbReference type="InterPro" id="IPR008906">
    <property type="entry name" value="HATC_C_dom"/>
</dbReference>
<dbReference type="Proteomes" id="UP001370490">
    <property type="component" value="Unassembled WGS sequence"/>
</dbReference>
<keyword evidence="3" id="KW-1185">Reference proteome</keyword>
<proteinExistence type="predicted"/>
<dbReference type="AlphaFoldDB" id="A0AAN8VU27"/>
<sequence length="61" mass="7164">MLFLFTFTSIRDLDGRLNYWKDHKRRFPKFSMMGCDLSTILVTTLASKSSLSIGPWNLNEY</sequence>
<dbReference type="EMBL" id="JBAMMX010000005">
    <property type="protein sequence ID" value="KAK6940149.1"/>
    <property type="molecule type" value="Genomic_DNA"/>
</dbReference>
<name>A0AAN8VU27_9MAGN</name>
<dbReference type="Pfam" id="PF05699">
    <property type="entry name" value="Dimer_Tnp_hAT"/>
    <property type="match status" value="1"/>
</dbReference>
<reference evidence="2 3" key="1">
    <citation type="submission" date="2023-12" db="EMBL/GenBank/DDBJ databases">
        <title>A high-quality genome assembly for Dillenia turbinata (Dilleniales).</title>
        <authorList>
            <person name="Chanderbali A."/>
        </authorList>
    </citation>
    <scope>NUCLEOTIDE SEQUENCE [LARGE SCALE GENOMIC DNA]</scope>
    <source>
        <strain evidence="2">LSX21</strain>
        <tissue evidence="2">Leaf</tissue>
    </source>
</reference>
<organism evidence="2 3">
    <name type="scientific">Dillenia turbinata</name>
    <dbReference type="NCBI Taxonomy" id="194707"/>
    <lineage>
        <taxon>Eukaryota</taxon>
        <taxon>Viridiplantae</taxon>
        <taxon>Streptophyta</taxon>
        <taxon>Embryophyta</taxon>
        <taxon>Tracheophyta</taxon>
        <taxon>Spermatophyta</taxon>
        <taxon>Magnoliopsida</taxon>
        <taxon>eudicotyledons</taxon>
        <taxon>Gunneridae</taxon>
        <taxon>Pentapetalae</taxon>
        <taxon>Dilleniales</taxon>
        <taxon>Dilleniaceae</taxon>
        <taxon>Dillenia</taxon>
    </lineage>
</organism>
<evidence type="ECO:0000313" key="3">
    <source>
        <dbReference type="Proteomes" id="UP001370490"/>
    </source>
</evidence>
<evidence type="ECO:0000259" key="1">
    <source>
        <dbReference type="Pfam" id="PF05699"/>
    </source>
</evidence>
<gene>
    <name evidence="2" type="ORF">RJ641_029680</name>
</gene>
<evidence type="ECO:0000313" key="2">
    <source>
        <dbReference type="EMBL" id="KAK6940149.1"/>
    </source>
</evidence>
<accession>A0AAN8VU27</accession>
<dbReference type="GO" id="GO:0046983">
    <property type="term" value="F:protein dimerization activity"/>
    <property type="evidence" value="ECO:0007669"/>
    <property type="project" value="InterPro"/>
</dbReference>
<protein>
    <submittedName>
        <fullName evidence="2">HAT, C-terminal dimerization domain</fullName>
    </submittedName>
</protein>